<dbReference type="PANTHER" id="PTHR45674">
    <property type="entry name" value="DNA LIGASE 1/3 FAMILY MEMBER"/>
    <property type="match status" value="1"/>
</dbReference>
<comment type="catalytic activity">
    <reaction evidence="3">
        <text>ATP + (deoxyribonucleotide)n-3'-hydroxyl + 5'-phospho-(deoxyribonucleotide)m = (deoxyribonucleotide)n+m + AMP + diphosphate.</text>
        <dbReference type="EC" id="6.5.1.1"/>
    </reaction>
</comment>
<dbReference type="Gene3D" id="3.30.1490.70">
    <property type="match status" value="1"/>
</dbReference>
<evidence type="ECO:0000313" key="5">
    <source>
        <dbReference type="EMBL" id="MDX8527961.1"/>
    </source>
</evidence>
<dbReference type="Pfam" id="PF01068">
    <property type="entry name" value="DNA_ligase_A_M"/>
    <property type="match status" value="1"/>
</dbReference>
<evidence type="ECO:0000259" key="4">
    <source>
        <dbReference type="PROSITE" id="PS50160"/>
    </source>
</evidence>
<name>A0ABU4ZRB8_9HYPH</name>
<evidence type="ECO:0000313" key="6">
    <source>
        <dbReference type="Proteomes" id="UP001276840"/>
    </source>
</evidence>
<protein>
    <submittedName>
        <fullName evidence="5">ATP-dependent DNA ligase</fullName>
    </submittedName>
</protein>
<dbReference type="PANTHER" id="PTHR45674:SF4">
    <property type="entry name" value="DNA LIGASE 1"/>
    <property type="match status" value="1"/>
</dbReference>
<dbReference type="SUPFAM" id="SSF56091">
    <property type="entry name" value="DNA ligase/mRNA capping enzyme, catalytic domain"/>
    <property type="match status" value="1"/>
</dbReference>
<dbReference type="GO" id="GO:0016874">
    <property type="term" value="F:ligase activity"/>
    <property type="evidence" value="ECO:0007669"/>
    <property type="project" value="UniProtKB-KW"/>
</dbReference>
<dbReference type="PROSITE" id="PS50160">
    <property type="entry name" value="DNA_LIGASE_A3"/>
    <property type="match status" value="1"/>
</dbReference>
<dbReference type="RefSeq" id="WP_320235896.1">
    <property type="nucleotide sequence ID" value="NZ_JAVIJF010000021.1"/>
</dbReference>
<dbReference type="EMBL" id="JAVIJF010000021">
    <property type="protein sequence ID" value="MDX8527961.1"/>
    <property type="molecule type" value="Genomic_DNA"/>
</dbReference>
<gene>
    <name evidence="5" type="ORF">RFM68_26085</name>
</gene>
<keyword evidence="6" id="KW-1185">Reference proteome</keyword>
<keyword evidence="2 5" id="KW-0436">Ligase</keyword>
<accession>A0ABU4ZRB8</accession>
<evidence type="ECO:0000256" key="2">
    <source>
        <dbReference type="ARBA" id="ARBA00022598"/>
    </source>
</evidence>
<dbReference type="InterPro" id="IPR012340">
    <property type="entry name" value="NA-bd_OB-fold"/>
</dbReference>
<evidence type="ECO:0000256" key="3">
    <source>
        <dbReference type="ARBA" id="ARBA00034003"/>
    </source>
</evidence>
<comment type="similarity">
    <text evidence="1">Belongs to the ATP-dependent DNA ligase family.</text>
</comment>
<reference evidence="5 6" key="1">
    <citation type="submission" date="2023-08" db="EMBL/GenBank/DDBJ databases">
        <title>Implementing the SeqCode for naming new Mesorhizobium species isolated from Vachellia karroo root nodules.</title>
        <authorList>
            <person name="Van Lill M."/>
        </authorList>
    </citation>
    <scope>NUCLEOTIDE SEQUENCE [LARGE SCALE GENOMIC DNA]</scope>
    <source>
        <strain evidence="5 6">MSK 1335</strain>
    </source>
</reference>
<dbReference type="InterPro" id="IPR012310">
    <property type="entry name" value="DNA_ligase_ATP-dep_cent"/>
</dbReference>
<proteinExistence type="inferred from homology"/>
<dbReference type="Gene3D" id="2.40.50.140">
    <property type="entry name" value="Nucleic acid-binding proteins"/>
    <property type="match status" value="1"/>
</dbReference>
<dbReference type="Gene3D" id="3.30.470.30">
    <property type="entry name" value="DNA ligase/mRNA capping enzyme"/>
    <property type="match status" value="1"/>
</dbReference>
<sequence length="292" mass="33223">MRVPGGLRLSFNPPLLPTLVDKPPEGAAWIHELKFDGYRSQIVIDDQGVRIFTRRGLDWTAKYRELAKVADELNVESAIIDGEIVVLNAAGHSDFRELRKAITRRPYDLYFVAFDLLHLNGHDLRDMPLVDRRDILQALIPENQHIQFSEALPGDAKSIFHLIDQAGLEGMVSKRKDSVYRSGNSTAWLKTKSYTIDEYDLLGVEREPGKPSFALMAERGTGRYVGAAFITLNREMRERLWQRVQEHSGPAPEGMKRPATQWVKPGLVGRVKHMRGEQDLRHASLQDFREDG</sequence>
<dbReference type="Proteomes" id="UP001276840">
    <property type="component" value="Unassembled WGS sequence"/>
</dbReference>
<comment type="caution">
    <text evidence="5">The sequence shown here is derived from an EMBL/GenBank/DDBJ whole genome shotgun (WGS) entry which is preliminary data.</text>
</comment>
<feature type="domain" description="ATP-dependent DNA ligase family profile" evidence="4">
    <location>
        <begin position="102"/>
        <end position="203"/>
    </location>
</feature>
<dbReference type="CDD" id="cd07906">
    <property type="entry name" value="Adenylation_DNA_ligase_LigD_LigC"/>
    <property type="match status" value="1"/>
</dbReference>
<dbReference type="InterPro" id="IPR050191">
    <property type="entry name" value="ATP-dep_DNA_ligase"/>
</dbReference>
<evidence type="ECO:0000256" key="1">
    <source>
        <dbReference type="ARBA" id="ARBA00007572"/>
    </source>
</evidence>
<organism evidence="5 6">
    <name type="scientific">Mesorhizobium montanum</name>
    <dbReference type="NCBI Taxonomy" id="3072323"/>
    <lineage>
        <taxon>Bacteria</taxon>
        <taxon>Pseudomonadati</taxon>
        <taxon>Pseudomonadota</taxon>
        <taxon>Alphaproteobacteria</taxon>
        <taxon>Hyphomicrobiales</taxon>
        <taxon>Phyllobacteriaceae</taxon>
        <taxon>Mesorhizobium</taxon>
    </lineage>
</organism>